<dbReference type="EMBL" id="MCHX01000001">
    <property type="protein sequence ID" value="OFJ55806.1"/>
    <property type="molecule type" value="Genomic_DNA"/>
</dbReference>
<feature type="compositionally biased region" description="Low complexity" evidence="5">
    <location>
        <begin position="15"/>
        <end position="27"/>
    </location>
</feature>
<dbReference type="SUPFAM" id="SSF88659">
    <property type="entry name" value="Sigma3 and sigma4 domains of RNA polymerase sigma factors"/>
    <property type="match status" value="2"/>
</dbReference>
<name>A0A1E8QBI2_9MYCO</name>
<dbReference type="Pfam" id="PF04542">
    <property type="entry name" value="Sigma70_r2"/>
    <property type="match status" value="1"/>
</dbReference>
<dbReference type="InterPro" id="IPR013324">
    <property type="entry name" value="RNA_pol_sigma_r3/r4-like"/>
</dbReference>
<feature type="domain" description="RNA polymerase sigma-70 region 4" evidence="8">
    <location>
        <begin position="228"/>
        <end position="277"/>
    </location>
</feature>
<keyword evidence="3" id="KW-0238">DNA-binding</keyword>
<dbReference type="InterPro" id="IPR013325">
    <property type="entry name" value="RNA_pol_sigma_r2"/>
</dbReference>
<dbReference type="InterPro" id="IPR014322">
    <property type="entry name" value="RNA_pol_sigma-B/F/G"/>
</dbReference>
<feature type="region of interest" description="Disordered" evidence="5">
    <location>
        <begin position="1"/>
        <end position="29"/>
    </location>
</feature>
<dbReference type="PANTHER" id="PTHR30385:SF4">
    <property type="entry name" value="RNA POLYMERASE SIGMA-E FACTOR"/>
    <property type="match status" value="1"/>
</dbReference>
<dbReference type="SUPFAM" id="SSF88946">
    <property type="entry name" value="Sigma2 domain of RNA polymerase sigma factors"/>
    <property type="match status" value="1"/>
</dbReference>
<keyword evidence="10" id="KW-1185">Reference proteome</keyword>
<evidence type="ECO:0000256" key="2">
    <source>
        <dbReference type="ARBA" id="ARBA00023082"/>
    </source>
</evidence>
<feature type="domain" description="RNA polymerase sigma-70 region 3" evidence="6">
    <location>
        <begin position="143"/>
        <end position="199"/>
    </location>
</feature>
<keyword evidence="1" id="KW-0805">Transcription regulation</keyword>
<evidence type="ECO:0000256" key="1">
    <source>
        <dbReference type="ARBA" id="ARBA00023015"/>
    </source>
</evidence>
<keyword evidence="4" id="KW-0804">Transcription</keyword>
<dbReference type="InterPro" id="IPR007624">
    <property type="entry name" value="RNA_pol_sigma70_r3"/>
</dbReference>
<reference evidence="9 10" key="1">
    <citation type="submission" date="2016-09" db="EMBL/GenBank/DDBJ databases">
        <title>genome sequence of Mycobacterium sp. 739 SCH.</title>
        <authorList>
            <person name="Greninger A.L."/>
            <person name="Qin X."/>
            <person name="Jerome K."/>
            <person name="Vora S."/>
            <person name="Quinn K."/>
        </authorList>
    </citation>
    <scope>NUCLEOTIDE SEQUENCE [LARGE SCALE GENOMIC DNA]</scope>
    <source>
        <strain evidence="9 10">SCH</strain>
    </source>
</reference>
<dbReference type="NCBIfam" id="NF005514">
    <property type="entry name" value="PRK07122.1"/>
    <property type="match status" value="1"/>
</dbReference>
<dbReference type="PANTHER" id="PTHR30385">
    <property type="entry name" value="SIGMA FACTOR F FLAGELLAR"/>
    <property type="match status" value="1"/>
</dbReference>
<protein>
    <submittedName>
        <fullName evidence="9">RNA polymerase subunit sigma</fullName>
    </submittedName>
</protein>
<dbReference type="Pfam" id="PF04539">
    <property type="entry name" value="Sigma70_r3"/>
    <property type="match status" value="1"/>
</dbReference>
<evidence type="ECO:0000256" key="4">
    <source>
        <dbReference type="ARBA" id="ARBA00023163"/>
    </source>
</evidence>
<evidence type="ECO:0000259" key="8">
    <source>
        <dbReference type="Pfam" id="PF04545"/>
    </source>
</evidence>
<dbReference type="Gene3D" id="1.20.140.160">
    <property type="match status" value="1"/>
</dbReference>
<dbReference type="InterPro" id="IPR007627">
    <property type="entry name" value="RNA_pol_sigma70_r2"/>
</dbReference>
<dbReference type="CDD" id="cd06171">
    <property type="entry name" value="Sigma70_r4"/>
    <property type="match status" value="1"/>
</dbReference>
<dbReference type="Pfam" id="PF04545">
    <property type="entry name" value="Sigma70_r4"/>
    <property type="match status" value="1"/>
</dbReference>
<dbReference type="NCBIfam" id="TIGR02980">
    <property type="entry name" value="SigBFG"/>
    <property type="match status" value="1"/>
</dbReference>
<dbReference type="AlphaFoldDB" id="A0A1E8QBI2"/>
<keyword evidence="2" id="KW-0731">Sigma factor</keyword>
<dbReference type="NCBIfam" id="TIGR02937">
    <property type="entry name" value="sigma70-ECF"/>
    <property type="match status" value="1"/>
</dbReference>
<evidence type="ECO:0000313" key="10">
    <source>
        <dbReference type="Proteomes" id="UP000178953"/>
    </source>
</evidence>
<dbReference type="Proteomes" id="UP000178953">
    <property type="component" value="Unassembled WGS sequence"/>
</dbReference>
<dbReference type="GO" id="GO:0003677">
    <property type="term" value="F:DNA binding"/>
    <property type="evidence" value="ECO:0007669"/>
    <property type="project" value="UniProtKB-KW"/>
</dbReference>
<dbReference type="InterPro" id="IPR000943">
    <property type="entry name" value="RNA_pol_sigma70"/>
</dbReference>
<evidence type="ECO:0000259" key="7">
    <source>
        <dbReference type="Pfam" id="PF04542"/>
    </source>
</evidence>
<evidence type="ECO:0000256" key="3">
    <source>
        <dbReference type="ARBA" id="ARBA00023125"/>
    </source>
</evidence>
<comment type="caution">
    <text evidence="9">The sequence shown here is derived from an EMBL/GenBank/DDBJ whole genome shotgun (WGS) entry which is preliminary data.</text>
</comment>
<gene>
    <name evidence="9" type="ORF">BEL07_00515</name>
</gene>
<dbReference type="GO" id="GO:0006352">
    <property type="term" value="P:DNA-templated transcription initiation"/>
    <property type="evidence" value="ECO:0007669"/>
    <property type="project" value="InterPro"/>
</dbReference>
<proteinExistence type="predicted"/>
<accession>A0A1E8QBI2</accession>
<dbReference type="PRINTS" id="PR00046">
    <property type="entry name" value="SIGMA70FCT"/>
</dbReference>
<dbReference type="InterPro" id="IPR007630">
    <property type="entry name" value="RNA_pol_sigma70_r4"/>
</dbReference>
<feature type="domain" description="RNA polymerase sigma-70 region 2" evidence="7">
    <location>
        <begin position="62"/>
        <end position="131"/>
    </location>
</feature>
<organism evidence="9 10">
    <name type="scientific">Mycolicibacterium grossiae</name>
    <dbReference type="NCBI Taxonomy" id="1552759"/>
    <lineage>
        <taxon>Bacteria</taxon>
        <taxon>Bacillati</taxon>
        <taxon>Actinomycetota</taxon>
        <taxon>Actinomycetes</taxon>
        <taxon>Mycobacteriales</taxon>
        <taxon>Mycobacteriaceae</taxon>
        <taxon>Mycolicibacterium</taxon>
    </lineage>
</organism>
<evidence type="ECO:0000313" key="9">
    <source>
        <dbReference type="EMBL" id="OFJ55806.1"/>
    </source>
</evidence>
<sequence>MDVDLTDGQAEPTLPTTATSAPRGTTTSRRRDDYADVLEMFQHLATLEVGTTAHQRHRDRIIERCMPMADHVALHFDRRGEALDDLIQVARVGLLNAVRRFDPALGSPFIAFAIPTMMGEVRRHFRDHAWTMHVPRRIRDLHVQISRATTDLTQVLGHAPTPTELAKYLDTDRDVVVECLVSAEAYNLRSLDAPIGDEGGRPRMVADVVGQNDERLEHVTNREALRPLLAALPQRDRDVLEMRFFESMTQSQIAEKIGTSQMQVSRILSRILGELREQLR</sequence>
<dbReference type="Gene3D" id="1.20.120.1810">
    <property type="match status" value="1"/>
</dbReference>
<dbReference type="InterPro" id="IPR014284">
    <property type="entry name" value="RNA_pol_sigma-70_dom"/>
</dbReference>
<evidence type="ECO:0000259" key="6">
    <source>
        <dbReference type="Pfam" id="PF04539"/>
    </source>
</evidence>
<dbReference type="GO" id="GO:0016987">
    <property type="term" value="F:sigma factor activity"/>
    <property type="evidence" value="ECO:0007669"/>
    <property type="project" value="UniProtKB-KW"/>
</dbReference>
<evidence type="ECO:0000256" key="5">
    <source>
        <dbReference type="SAM" id="MobiDB-lite"/>
    </source>
</evidence>